<evidence type="ECO:0000256" key="6">
    <source>
        <dbReference type="ARBA" id="ARBA00022917"/>
    </source>
</evidence>
<evidence type="ECO:0000256" key="8">
    <source>
        <dbReference type="ARBA" id="ARBA00030466"/>
    </source>
</evidence>
<dbReference type="InterPro" id="IPR042559">
    <property type="entry name" value="Gln-tRNA-synth_Ib_RNA-bd_N_2"/>
</dbReference>
<keyword evidence="6 10" id="KW-0648">Protein biosynthesis</keyword>
<keyword evidence="4 10" id="KW-0547">Nucleotide-binding</keyword>
<dbReference type="Gene3D" id="2.40.240.10">
    <property type="entry name" value="Ribosomal Protein L25, Chain P"/>
    <property type="match status" value="2"/>
</dbReference>
<evidence type="ECO:0000256" key="11">
    <source>
        <dbReference type="SAM" id="MobiDB-lite"/>
    </source>
</evidence>
<evidence type="ECO:0000256" key="2">
    <source>
        <dbReference type="ARBA" id="ARBA00012836"/>
    </source>
</evidence>
<dbReference type="GO" id="GO:0006425">
    <property type="term" value="P:glutaminyl-tRNA aminoacylation"/>
    <property type="evidence" value="ECO:0007669"/>
    <property type="project" value="InterPro"/>
</dbReference>
<dbReference type="EMBL" id="CP151501">
    <property type="protein sequence ID" value="WZN59020.1"/>
    <property type="molecule type" value="Genomic_DNA"/>
</dbReference>
<feature type="domain" description="Glutamyl/glutaminyl-tRNA synthetase class Ib catalytic" evidence="12">
    <location>
        <begin position="278"/>
        <end position="580"/>
    </location>
</feature>
<feature type="domain" description="Glutamyl/glutaminyl-tRNA synthetase class Ib anti-codon binding" evidence="13">
    <location>
        <begin position="583"/>
        <end position="681"/>
    </location>
</feature>
<dbReference type="InterPro" id="IPR000924">
    <property type="entry name" value="Glu/Gln-tRNA-synth"/>
</dbReference>
<evidence type="ECO:0000259" key="12">
    <source>
        <dbReference type="Pfam" id="PF00749"/>
    </source>
</evidence>
<dbReference type="FunFam" id="3.40.50.620:FF:000037">
    <property type="entry name" value="Glutamine--tRNA ligase cytoplasmic"/>
    <property type="match status" value="1"/>
</dbReference>
<feature type="domain" description="tRNA synthetases class I (E and Q) anti-codon binding" evidence="16">
    <location>
        <begin position="692"/>
        <end position="772"/>
    </location>
</feature>
<dbReference type="Pfam" id="PF20974">
    <property type="entry name" value="tRNA-synt_1c_C2"/>
    <property type="match status" value="1"/>
</dbReference>
<evidence type="ECO:0000256" key="4">
    <source>
        <dbReference type="ARBA" id="ARBA00022741"/>
    </source>
</evidence>
<dbReference type="PANTHER" id="PTHR43097">
    <property type="entry name" value="GLUTAMINE-TRNA LIGASE"/>
    <property type="match status" value="1"/>
</dbReference>
<feature type="compositionally biased region" description="Basic and acidic residues" evidence="11">
    <location>
        <begin position="210"/>
        <end position="230"/>
    </location>
</feature>
<evidence type="ECO:0000256" key="10">
    <source>
        <dbReference type="RuleBase" id="RU363037"/>
    </source>
</evidence>
<evidence type="ECO:0000256" key="7">
    <source>
        <dbReference type="ARBA" id="ARBA00023146"/>
    </source>
</evidence>
<dbReference type="FunFam" id="1.10.10.2420:FF:000001">
    <property type="entry name" value="Glutamine--tRNA ligase cytoplasmic"/>
    <property type="match status" value="1"/>
</dbReference>
<evidence type="ECO:0000259" key="13">
    <source>
        <dbReference type="Pfam" id="PF03950"/>
    </source>
</evidence>
<evidence type="ECO:0000259" key="14">
    <source>
        <dbReference type="Pfam" id="PF04557"/>
    </source>
</evidence>
<dbReference type="InterPro" id="IPR020056">
    <property type="entry name" value="Rbsml_bL25/Gln-tRNA_synth_N"/>
</dbReference>
<protein>
    <recommendedName>
        <fullName evidence="2">glutamine--tRNA ligase</fullName>
        <ecNumber evidence="2">6.1.1.18</ecNumber>
    </recommendedName>
    <alternativeName>
        <fullName evidence="8">Glutaminyl-tRNA synthetase</fullName>
    </alternativeName>
</protein>
<keyword evidence="5 10" id="KW-0067">ATP-binding</keyword>
<dbReference type="InterPro" id="IPR004514">
    <property type="entry name" value="Gln-tRNA-synth"/>
</dbReference>
<evidence type="ECO:0000313" key="18">
    <source>
        <dbReference type="Proteomes" id="UP001472866"/>
    </source>
</evidence>
<feature type="domain" description="Glutaminyl-tRNA synthetase class Ib non-specific RNA-binding" evidence="15">
    <location>
        <begin position="12"/>
        <end position="174"/>
    </location>
</feature>
<organism evidence="17 18">
    <name type="scientific">Chloropicon roscoffensis</name>
    <dbReference type="NCBI Taxonomy" id="1461544"/>
    <lineage>
        <taxon>Eukaryota</taxon>
        <taxon>Viridiplantae</taxon>
        <taxon>Chlorophyta</taxon>
        <taxon>Chloropicophyceae</taxon>
        <taxon>Chloropicales</taxon>
        <taxon>Chloropicaceae</taxon>
        <taxon>Chloropicon</taxon>
    </lineage>
</organism>
<dbReference type="Pfam" id="PF00749">
    <property type="entry name" value="tRNA-synt_1c"/>
    <property type="match status" value="1"/>
</dbReference>
<sequence>MASSASSSDPSALVELFKSISIDEKLAKSSVQNAKFAANLATVIAAAGCAETGLDDRKRGNLLYTVAGKHPSNALAHRDRVIGDVMRGDLKTSQQLDGVFEYLKAVGEEPLDDARYREAGGVGVVVTEADVEAAFDRVVSEGGQRQKLLEERYRAVATLLKGFRDFGVMKWADGKTLKATFDRKVEELLGPKTEADLAKPAKKKKKPKAKPAEDKAARGEREEEERRRAADPYAFFSKPEENNVVHTTVNFSDGRVMRISNTKRELDAYLGRTGGKYLTRFPPEPNGYLHLGHAKAMFIDFGLAAKHDGSCYLRYDDTNPTAEKTEYISHIQEIVEWMGWKPFRVTYSSDYFERLYELAVRLIESGHAYVCHQTGDEISEYREQKRNSPWRDRPAEESLRLFQRMRLGLVDEGTATLRMRMDMQNENFNMYDLIAYRIKFARHPHAGDEWCIYPSYDFTHCIVDSLEDISHSLCTLEFEPRRASYYWLLEVLGLYKPVVWEYSRLNMEHNVMSKRKLNRLVTEGHVNGWDDPRLLTLAGLRRRGYTATAINSFCRDSGITKNDQQFPYHKLEHHARSNLDEIAPRRLGVLRPLKVAIENVAPDFLEVVKAKVFPGRSDETYELGIGKFVYIEKSDFRQEDQKGYYGLALGKTVMLRYAFAVKCVGFETCKETGEVVLVRCERVEVKKPPKGVIHWVGSESLPEQYRPVKAEARLYDYLFNAEDVAEVGDDWLADMNQNSLEIVEGALLGPTFRDAQPGQVFQLERAGYFCVDKDTDGNRLVLNRTVELKERSDKKKI</sequence>
<dbReference type="Gene3D" id="1.10.8.1290">
    <property type="entry name" value="Glutaminyl-tRNA synthetase, non-specific RNA binding region part 1, domain 1"/>
    <property type="match status" value="1"/>
</dbReference>
<dbReference type="InterPro" id="IPR007639">
    <property type="entry name" value="Gln-tRNA-synth_Ib_RNA-bd_N"/>
</dbReference>
<dbReference type="Pfam" id="PF04557">
    <property type="entry name" value="tRNA_synt_1c_R2"/>
    <property type="match status" value="1"/>
</dbReference>
<dbReference type="InterPro" id="IPR011035">
    <property type="entry name" value="Ribosomal_bL25/Gln-tRNA_synth"/>
</dbReference>
<feature type="domain" description="Glutaminyl-tRNA synthetase class Ib non-specific RNA-binding" evidence="14">
    <location>
        <begin position="178"/>
        <end position="247"/>
    </location>
</feature>
<dbReference type="NCBIfam" id="TIGR00440">
    <property type="entry name" value="glnS"/>
    <property type="match status" value="1"/>
</dbReference>
<dbReference type="InterPro" id="IPR050132">
    <property type="entry name" value="Gln/Glu-tRNA_Ligase"/>
</dbReference>
<comment type="similarity">
    <text evidence="1 10">Belongs to the class-I aminoacyl-tRNA synthetase family.</text>
</comment>
<dbReference type="InterPro" id="IPR020059">
    <property type="entry name" value="Glu/Gln-tRNA-synth_Ib_codon-bd"/>
</dbReference>
<gene>
    <name evidence="17" type="ORF">HKI87_01g05450</name>
</gene>
<evidence type="ECO:0000259" key="15">
    <source>
        <dbReference type="Pfam" id="PF04558"/>
    </source>
</evidence>
<dbReference type="InterPro" id="IPR042558">
    <property type="entry name" value="Gln-tRNA-synth_Ib_RNA-bd_N_1"/>
</dbReference>
<feature type="compositionally biased region" description="Basic residues" evidence="11">
    <location>
        <begin position="200"/>
        <end position="209"/>
    </location>
</feature>
<evidence type="ECO:0000256" key="1">
    <source>
        <dbReference type="ARBA" id="ARBA00005594"/>
    </source>
</evidence>
<dbReference type="InterPro" id="IPR014729">
    <property type="entry name" value="Rossmann-like_a/b/a_fold"/>
</dbReference>
<name>A0AAX4NY13_9CHLO</name>
<dbReference type="Gene3D" id="3.40.50.620">
    <property type="entry name" value="HUPs"/>
    <property type="match status" value="1"/>
</dbReference>
<dbReference type="PROSITE" id="PS00178">
    <property type="entry name" value="AA_TRNA_LIGASE_I"/>
    <property type="match status" value="1"/>
</dbReference>
<evidence type="ECO:0000313" key="17">
    <source>
        <dbReference type="EMBL" id="WZN59020.1"/>
    </source>
</evidence>
<dbReference type="GO" id="GO:0005829">
    <property type="term" value="C:cytosol"/>
    <property type="evidence" value="ECO:0007669"/>
    <property type="project" value="TreeGrafter"/>
</dbReference>
<dbReference type="EC" id="6.1.1.18" evidence="2"/>
<dbReference type="GO" id="GO:0005524">
    <property type="term" value="F:ATP binding"/>
    <property type="evidence" value="ECO:0007669"/>
    <property type="project" value="UniProtKB-KW"/>
</dbReference>
<keyword evidence="7 10" id="KW-0030">Aminoacyl-tRNA synthetase</keyword>
<evidence type="ECO:0000259" key="16">
    <source>
        <dbReference type="Pfam" id="PF20974"/>
    </source>
</evidence>
<comment type="catalytic activity">
    <reaction evidence="9">
        <text>tRNA(Gln) + L-glutamine + ATP = L-glutaminyl-tRNA(Gln) + AMP + diphosphate</text>
        <dbReference type="Rhea" id="RHEA:20121"/>
        <dbReference type="Rhea" id="RHEA-COMP:9662"/>
        <dbReference type="Rhea" id="RHEA-COMP:9681"/>
        <dbReference type="ChEBI" id="CHEBI:30616"/>
        <dbReference type="ChEBI" id="CHEBI:33019"/>
        <dbReference type="ChEBI" id="CHEBI:58359"/>
        <dbReference type="ChEBI" id="CHEBI:78442"/>
        <dbReference type="ChEBI" id="CHEBI:78521"/>
        <dbReference type="ChEBI" id="CHEBI:456215"/>
        <dbReference type="EC" id="6.1.1.18"/>
    </reaction>
</comment>
<accession>A0AAX4NY13</accession>
<reference evidence="17 18" key="1">
    <citation type="submission" date="2024-03" db="EMBL/GenBank/DDBJ databases">
        <title>Complete genome sequence of the green alga Chloropicon roscoffensis RCC1871.</title>
        <authorList>
            <person name="Lemieux C."/>
            <person name="Pombert J.-F."/>
            <person name="Otis C."/>
            <person name="Turmel M."/>
        </authorList>
    </citation>
    <scope>NUCLEOTIDE SEQUENCE [LARGE SCALE GENOMIC DNA]</scope>
    <source>
        <strain evidence="17 18">RCC1871</strain>
    </source>
</reference>
<dbReference type="FunFam" id="1.10.8.1290:FF:000002">
    <property type="entry name" value="Glutamine--tRNA ligase cytoplasmic"/>
    <property type="match status" value="1"/>
</dbReference>
<dbReference type="GO" id="GO:0048608">
    <property type="term" value="P:reproductive structure development"/>
    <property type="evidence" value="ECO:0007669"/>
    <property type="project" value="UniProtKB-ARBA"/>
</dbReference>
<dbReference type="Pfam" id="PF03950">
    <property type="entry name" value="tRNA-synt_1c_C"/>
    <property type="match status" value="1"/>
</dbReference>
<dbReference type="InterPro" id="IPR007638">
    <property type="entry name" value="Gln-tRNA-synth_Ib_RNA-bd_2"/>
</dbReference>
<dbReference type="PANTHER" id="PTHR43097:SF4">
    <property type="entry name" value="GLUTAMINE--TRNA LIGASE"/>
    <property type="match status" value="1"/>
</dbReference>
<dbReference type="AlphaFoldDB" id="A0AAX4NY13"/>
<evidence type="ECO:0000256" key="3">
    <source>
        <dbReference type="ARBA" id="ARBA00022598"/>
    </source>
</evidence>
<dbReference type="SUPFAM" id="SSF50715">
    <property type="entry name" value="Ribosomal protein L25-like"/>
    <property type="match status" value="1"/>
</dbReference>
<dbReference type="PRINTS" id="PR00987">
    <property type="entry name" value="TRNASYNTHGLU"/>
</dbReference>
<dbReference type="Proteomes" id="UP001472866">
    <property type="component" value="Chromosome 01"/>
</dbReference>
<feature type="region of interest" description="Disordered" evidence="11">
    <location>
        <begin position="192"/>
        <end position="231"/>
    </location>
</feature>
<dbReference type="Pfam" id="PF04558">
    <property type="entry name" value="tRNA_synt_1c_R1"/>
    <property type="match status" value="1"/>
</dbReference>
<dbReference type="GO" id="GO:0004819">
    <property type="term" value="F:glutamine-tRNA ligase activity"/>
    <property type="evidence" value="ECO:0007669"/>
    <property type="project" value="UniProtKB-EC"/>
</dbReference>
<dbReference type="SUPFAM" id="SSF52374">
    <property type="entry name" value="Nucleotidylyl transferase"/>
    <property type="match status" value="1"/>
</dbReference>
<proteinExistence type="inferred from homology"/>
<evidence type="ECO:0000256" key="9">
    <source>
        <dbReference type="ARBA" id="ARBA00048270"/>
    </source>
</evidence>
<keyword evidence="18" id="KW-1185">Reference proteome</keyword>
<evidence type="ECO:0000256" key="5">
    <source>
        <dbReference type="ARBA" id="ARBA00022840"/>
    </source>
</evidence>
<dbReference type="Gene3D" id="1.10.10.2420">
    <property type="match status" value="1"/>
</dbReference>
<dbReference type="InterPro" id="IPR001412">
    <property type="entry name" value="aa-tRNA-synth_I_CS"/>
</dbReference>
<dbReference type="GO" id="GO:0009791">
    <property type="term" value="P:post-embryonic development"/>
    <property type="evidence" value="ECO:0007669"/>
    <property type="project" value="UniProtKB-ARBA"/>
</dbReference>
<keyword evidence="3 10" id="KW-0436">Ligase</keyword>
<dbReference type="InterPro" id="IPR020058">
    <property type="entry name" value="Glu/Gln-tRNA-synth_Ib_cat-dom"/>
</dbReference>
<dbReference type="InterPro" id="IPR049437">
    <property type="entry name" value="tRNA-synt_1c_C2"/>
</dbReference>